<feature type="domain" description="ZP" evidence="3">
    <location>
        <begin position="1"/>
        <end position="90"/>
    </location>
</feature>
<dbReference type="GeneID" id="108510499"/>
<evidence type="ECO:0000256" key="1">
    <source>
        <dbReference type="ARBA" id="ARBA00022729"/>
    </source>
</evidence>
<reference evidence="5" key="1">
    <citation type="submission" date="2025-08" db="UniProtKB">
        <authorList>
            <consortium name="RefSeq"/>
        </authorList>
    </citation>
    <scope>IDENTIFICATION</scope>
</reference>
<evidence type="ECO:0000259" key="3">
    <source>
        <dbReference type="PROSITE" id="PS51034"/>
    </source>
</evidence>
<keyword evidence="4" id="KW-1185">Reference proteome</keyword>
<dbReference type="OrthoDB" id="10063988at2759"/>
<evidence type="ECO:0000313" key="5">
    <source>
        <dbReference type="RefSeq" id="XP_017695671.1"/>
    </source>
</evidence>
<dbReference type="PANTHER" id="PTHR14002:SF38">
    <property type="entry name" value="CUB AND ZONA PELLUCIDA-LIKE DOMAIN-CONTAINING PROTEIN 1"/>
    <property type="match status" value="1"/>
</dbReference>
<dbReference type="Proteomes" id="UP000504624">
    <property type="component" value="Unplaced"/>
</dbReference>
<organism evidence="4 5">
    <name type="scientific">Lepidothrix coronata</name>
    <name type="common">blue-crowned manakin</name>
    <dbReference type="NCBI Taxonomy" id="321398"/>
    <lineage>
        <taxon>Eukaryota</taxon>
        <taxon>Metazoa</taxon>
        <taxon>Chordata</taxon>
        <taxon>Craniata</taxon>
        <taxon>Vertebrata</taxon>
        <taxon>Euteleostomi</taxon>
        <taxon>Archelosauria</taxon>
        <taxon>Archosauria</taxon>
        <taxon>Dinosauria</taxon>
        <taxon>Saurischia</taxon>
        <taxon>Theropoda</taxon>
        <taxon>Coelurosauria</taxon>
        <taxon>Aves</taxon>
        <taxon>Neognathae</taxon>
        <taxon>Neoaves</taxon>
        <taxon>Telluraves</taxon>
        <taxon>Australaves</taxon>
        <taxon>Passeriformes</taxon>
        <taxon>Pipridae</taxon>
        <taxon>Lepidothrix</taxon>
    </lineage>
</organism>
<gene>
    <name evidence="5" type="primary">LOC108510499</name>
</gene>
<evidence type="ECO:0000313" key="4">
    <source>
        <dbReference type="Proteomes" id="UP000504624"/>
    </source>
</evidence>
<accession>A0A6J0JBI0</accession>
<dbReference type="PROSITE" id="PS51034">
    <property type="entry name" value="ZP_2"/>
    <property type="match status" value="1"/>
</dbReference>
<dbReference type="Gene3D" id="2.60.40.3210">
    <property type="entry name" value="Zona pellucida, ZP-N domain"/>
    <property type="match status" value="1"/>
</dbReference>
<name>A0A6J0JBI0_9PASS</name>
<evidence type="ECO:0000256" key="2">
    <source>
        <dbReference type="ARBA" id="ARBA00023157"/>
    </source>
</evidence>
<dbReference type="InterPro" id="IPR001507">
    <property type="entry name" value="ZP_dom"/>
</dbReference>
<keyword evidence="1" id="KW-0732">Signal</keyword>
<dbReference type="RefSeq" id="XP_017695671.1">
    <property type="nucleotide sequence ID" value="XM_017840182.1"/>
</dbReference>
<protein>
    <submittedName>
        <fullName evidence="5">Deleted in malignant brain tumors 1 protein-like</fullName>
    </submittedName>
</protein>
<dbReference type="AlphaFoldDB" id="A0A6J0JBI0"/>
<keyword evidence="2" id="KW-1015">Disulfide bond</keyword>
<dbReference type="InterPro" id="IPR055356">
    <property type="entry name" value="ZP-N"/>
</dbReference>
<dbReference type="PANTHER" id="PTHR14002">
    <property type="entry name" value="ENDOGLIN/TGF-BETA RECEPTOR TYPE III"/>
    <property type="match status" value="1"/>
</dbReference>
<sequence length="90" mass="10246">MVIFNIPYNGCGTQRQGDSETITYSNVIKVSAPGYTIKRQKDLHLHVSCKMIQNTWVQVVYTANDIADVNETQYGRYNVDLAFYNSSSFL</sequence>
<dbReference type="Pfam" id="PF23344">
    <property type="entry name" value="ZP-N"/>
    <property type="match status" value="1"/>
</dbReference>
<proteinExistence type="predicted"/>